<dbReference type="Proteomes" id="UP001345013">
    <property type="component" value="Unassembled WGS sequence"/>
</dbReference>
<feature type="compositionally biased region" description="Polar residues" evidence="2">
    <location>
        <begin position="479"/>
        <end position="490"/>
    </location>
</feature>
<feature type="compositionally biased region" description="Polar residues" evidence="2">
    <location>
        <begin position="309"/>
        <end position="334"/>
    </location>
</feature>
<feature type="compositionally biased region" description="Low complexity" evidence="2">
    <location>
        <begin position="247"/>
        <end position="256"/>
    </location>
</feature>
<protein>
    <recommendedName>
        <fullName evidence="5">Carboxylesterase family protein</fullName>
    </recommendedName>
</protein>
<proteinExistence type="predicted"/>
<organism evidence="3 4">
    <name type="scientific">Lithohypha guttulata</name>
    <dbReference type="NCBI Taxonomy" id="1690604"/>
    <lineage>
        <taxon>Eukaryota</taxon>
        <taxon>Fungi</taxon>
        <taxon>Dikarya</taxon>
        <taxon>Ascomycota</taxon>
        <taxon>Pezizomycotina</taxon>
        <taxon>Eurotiomycetes</taxon>
        <taxon>Chaetothyriomycetidae</taxon>
        <taxon>Chaetothyriales</taxon>
        <taxon>Trichomeriaceae</taxon>
        <taxon>Lithohypha</taxon>
    </lineage>
</organism>
<evidence type="ECO:0000313" key="3">
    <source>
        <dbReference type="EMBL" id="KAK5087665.1"/>
    </source>
</evidence>
<gene>
    <name evidence="3" type="ORF">LTR24_006535</name>
</gene>
<feature type="region of interest" description="Disordered" evidence="2">
    <location>
        <begin position="146"/>
        <end position="267"/>
    </location>
</feature>
<feature type="compositionally biased region" description="Low complexity" evidence="2">
    <location>
        <begin position="447"/>
        <end position="459"/>
    </location>
</feature>
<dbReference type="EMBL" id="JAVRRG010000085">
    <property type="protein sequence ID" value="KAK5087665.1"/>
    <property type="molecule type" value="Genomic_DNA"/>
</dbReference>
<feature type="compositionally biased region" description="Basic residues" evidence="2">
    <location>
        <begin position="106"/>
        <end position="118"/>
    </location>
</feature>
<feature type="region of interest" description="Disordered" evidence="2">
    <location>
        <begin position="307"/>
        <end position="402"/>
    </location>
</feature>
<feature type="compositionally biased region" description="Polar residues" evidence="2">
    <location>
        <begin position="151"/>
        <end position="166"/>
    </location>
</feature>
<feature type="compositionally biased region" description="Low complexity" evidence="2">
    <location>
        <begin position="11"/>
        <end position="23"/>
    </location>
</feature>
<feature type="coiled-coil region" evidence="1">
    <location>
        <begin position="555"/>
        <end position="584"/>
    </location>
</feature>
<feature type="compositionally biased region" description="Low complexity" evidence="2">
    <location>
        <begin position="635"/>
        <end position="646"/>
    </location>
</feature>
<feature type="compositionally biased region" description="Polar residues" evidence="2">
    <location>
        <begin position="428"/>
        <end position="438"/>
    </location>
</feature>
<feature type="compositionally biased region" description="Basic and acidic residues" evidence="2">
    <location>
        <begin position="609"/>
        <end position="634"/>
    </location>
</feature>
<feature type="region of interest" description="Disordered" evidence="2">
    <location>
        <begin position="93"/>
        <end position="126"/>
    </location>
</feature>
<name>A0ABR0K657_9EURO</name>
<feature type="compositionally biased region" description="Polar residues" evidence="2">
    <location>
        <begin position="376"/>
        <end position="387"/>
    </location>
</feature>
<evidence type="ECO:0000313" key="4">
    <source>
        <dbReference type="Proteomes" id="UP001345013"/>
    </source>
</evidence>
<evidence type="ECO:0000256" key="1">
    <source>
        <dbReference type="SAM" id="Coils"/>
    </source>
</evidence>
<feature type="region of interest" description="Disordered" evidence="2">
    <location>
        <begin position="415"/>
        <end position="463"/>
    </location>
</feature>
<evidence type="ECO:0000256" key="2">
    <source>
        <dbReference type="SAM" id="MobiDB-lite"/>
    </source>
</evidence>
<feature type="compositionally biased region" description="Basic and acidic residues" evidence="2">
    <location>
        <begin position="169"/>
        <end position="183"/>
    </location>
</feature>
<comment type="caution">
    <text evidence="3">The sequence shown here is derived from an EMBL/GenBank/DDBJ whole genome shotgun (WGS) entry which is preliminary data.</text>
</comment>
<keyword evidence="4" id="KW-1185">Reference proteome</keyword>
<feature type="compositionally biased region" description="Low complexity" evidence="2">
    <location>
        <begin position="352"/>
        <end position="367"/>
    </location>
</feature>
<feature type="region of interest" description="Disordered" evidence="2">
    <location>
        <begin position="587"/>
        <end position="655"/>
    </location>
</feature>
<feature type="region of interest" description="Disordered" evidence="2">
    <location>
        <begin position="1"/>
        <end position="69"/>
    </location>
</feature>
<reference evidence="3 4" key="1">
    <citation type="submission" date="2023-08" db="EMBL/GenBank/DDBJ databases">
        <title>Black Yeasts Isolated from many extreme environments.</title>
        <authorList>
            <person name="Coleine C."/>
            <person name="Stajich J.E."/>
            <person name="Selbmann L."/>
        </authorList>
    </citation>
    <scope>NUCLEOTIDE SEQUENCE [LARGE SCALE GENOMIC DNA]</scope>
    <source>
        <strain evidence="3 4">CCFEE 5885</strain>
    </source>
</reference>
<feature type="region of interest" description="Disordered" evidence="2">
    <location>
        <begin position="476"/>
        <end position="498"/>
    </location>
</feature>
<evidence type="ECO:0008006" key="5">
    <source>
        <dbReference type="Google" id="ProtNLM"/>
    </source>
</evidence>
<accession>A0ABR0K657</accession>
<keyword evidence="1" id="KW-0175">Coiled coil</keyword>
<sequence length="655" mass="71133">MRMTRAALRAQTQPEEQPQLEQQDYIQKEQGLPSRSTSSAMIHEDPLEFEAEGGPERDSYTTDASPVRLALRDITDENYPKADLDIEVQLQSPVKQSLEEQDPQKLARKSRGKTKSSTKQKAEPHTVIEIVADHVDIAQEQELAEPVVLQDDSTSKQANWQVSHSSAVEADHLASGEEARDSDLFVDEEPLLEATTESPVPKTPKFDPAVHATQDEAGASEDSFVRSITSRSPAKITEPPAEDTHHSTTFSSSLHTRIPLRRTSSTNFEDSFEAMDSLEDTIEQMTAGLPLLAADEMHSIDSPIKVDRQSLNPQTGPVTPNSSAVRAPKTTGSKLQLVLGPLDKENTPPVAKTPLTKIKTPLKSKTPATKEATPLRNKTSATKQPTSVKAVPAAARKLSPNTTIKPVAPAAVVKKSLAPAQPEKSSRKSVMTANTRPQATARKSIMPLQKKPAPKQPLANTTNMKAEPKKLAALEMKSHQSSMSFSNSPAKPQPNAHQMRITSGGVLSTSKPAFVPAKSSKPPTISTFALPGEAVAEKLKAQKEAREEKMKQPKLTIAEQKAAKLKADREAREERVRLNQLKAKEVEVEKHKPATARPLNSSTLTISKARADAAERGRQASKEWAEKMMKKKQADASADASADAPAVLKNSVTAS</sequence>